<accession>A0A9D4A3N8</accession>
<dbReference type="EMBL" id="JAIQCV010000007">
    <property type="protein sequence ID" value="KAH1083662.1"/>
    <property type="molecule type" value="Genomic_DNA"/>
</dbReference>
<dbReference type="AlphaFoldDB" id="A0A9D4A3N8"/>
<comment type="caution">
    <text evidence="2">The sequence shown here is derived from an EMBL/GenBank/DDBJ whole genome shotgun (WGS) entry which is preliminary data.</text>
</comment>
<protein>
    <recommendedName>
        <fullName evidence="4">Aminotransferase-like plant mobile domain-containing protein</fullName>
    </recommendedName>
</protein>
<proteinExistence type="predicted"/>
<feature type="transmembrane region" description="Helical" evidence="1">
    <location>
        <begin position="16"/>
        <end position="40"/>
    </location>
</feature>
<keyword evidence="1" id="KW-0812">Transmembrane</keyword>
<dbReference type="OrthoDB" id="1936739at2759"/>
<gene>
    <name evidence="2" type="ORF">J1N35_023423</name>
</gene>
<reference evidence="2 3" key="1">
    <citation type="journal article" date="2021" name="Plant Biotechnol. J.">
        <title>Multi-omics assisted identification of the key and species-specific regulatory components of drought-tolerant mechanisms in Gossypium stocksii.</title>
        <authorList>
            <person name="Yu D."/>
            <person name="Ke L."/>
            <person name="Zhang D."/>
            <person name="Wu Y."/>
            <person name="Sun Y."/>
            <person name="Mei J."/>
            <person name="Sun J."/>
            <person name="Sun Y."/>
        </authorList>
    </citation>
    <scope>NUCLEOTIDE SEQUENCE [LARGE SCALE GENOMIC DNA]</scope>
    <source>
        <strain evidence="3">cv. E1</strain>
        <tissue evidence="2">Leaf</tissue>
    </source>
</reference>
<keyword evidence="1" id="KW-1133">Transmembrane helix</keyword>
<dbReference type="Proteomes" id="UP000828251">
    <property type="component" value="Unassembled WGS sequence"/>
</dbReference>
<keyword evidence="1" id="KW-0472">Membrane</keyword>
<evidence type="ECO:0000313" key="3">
    <source>
        <dbReference type="Proteomes" id="UP000828251"/>
    </source>
</evidence>
<evidence type="ECO:0008006" key="4">
    <source>
        <dbReference type="Google" id="ProtNLM"/>
    </source>
</evidence>
<keyword evidence="3" id="KW-1185">Reference proteome</keyword>
<sequence length="111" mass="12330">MIGGVLMLDANNKVHLMYLTLLFDLYAACSWGSTVLATLYREICQTKKCSVGEIDRCVMEFFSGYQVGLGVDDYFMGSSGYVYQSEISSSSSNHPDSRSSMTFDTFSLLLL</sequence>
<name>A0A9D4A3N8_9ROSI</name>
<organism evidence="2 3">
    <name type="scientific">Gossypium stocksii</name>
    <dbReference type="NCBI Taxonomy" id="47602"/>
    <lineage>
        <taxon>Eukaryota</taxon>
        <taxon>Viridiplantae</taxon>
        <taxon>Streptophyta</taxon>
        <taxon>Embryophyta</taxon>
        <taxon>Tracheophyta</taxon>
        <taxon>Spermatophyta</taxon>
        <taxon>Magnoliopsida</taxon>
        <taxon>eudicotyledons</taxon>
        <taxon>Gunneridae</taxon>
        <taxon>Pentapetalae</taxon>
        <taxon>rosids</taxon>
        <taxon>malvids</taxon>
        <taxon>Malvales</taxon>
        <taxon>Malvaceae</taxon>
        <taxon>Malvoideae</taxon>
        <taxon>Gossypium</taxon>
    </lineage>
</organism>
<evidence type="ECO:0000313" key="2">
    <source>
        <dbReference type="EMBL" id="KAH1083662.1"/>
    </source>
</evidence>
<evidence type="ECO:0000256" key="1">
    <source>
        <dbReference type="SAM" id="Phobius"/>
    </source>
</evidence>